<gene>
    <name evidence="4" type="ORF">EVA_00013</name>
</gene>
<dbReference type="GO" id="GO:0015679">
    <property type="term" value="P:plasma membrane copper ion transport"/>
    <property type="evidence" value="ECO:0007669"/>
    <property type="project" value="TreeGrafter"/>
</dbReference>
<dbReference type="InterPro" id="IPR006143">
    <property type="entry name" value="RND_pump_MFP"/>
</dbReference>
<comment type="caution">
    <text evidence="4">The sequence shown here is derived from an EMBL/GenBank/DDBJ whole genome shotgun (WGS) entry which is preliminary data.</text>
</comment>
<dbReference type="InterPro" id="IPR058627">
    <property type="entry name" value="MdtA-like_C"/>
</dbReference>
<dbReference type="PROSITE" id="PS51257">
    <property type="entry name" value="PROKAR_LIPOPROTEIN"/>
    <property type="match status" value="1"/>
</dbReference>
<evidence type="ECO:0000256" key="2">
    <source>
        <dbReference type="SAM" id="MobiDB-lite"/>
    </source>
</evidence>
<dbReference type="GO" id="GO:0022857">
    <property type="term" value="F:transmembrane transporter activity"/>
    <property type="evidence" value="ECO:0007669"/>
    <property type="project" value="InterPro"/>
</dbReference>
<keyword evidence="1" id="KW-0813">Transport</keyword>
<dbReference type="NCBIfam" id="TIGR01730">
    <property type="entry name" value="RND_mfp"/>
    <property type="match status" value="1"/>
</dbReference>
<dbReference type="PANTHER" id="PTHR30097">
    <property type="entry name" value="CATION EFFLUX SYSTEM PROTEIN CUSB"/>
    <property type="match status" value="1"/>
</dbReference>
<sequence>MKKTYWIGALALFLLGSCNSHSGHDHEGHTHGSEEVHDHDHEGHDHASENHSGHNHEGEAAHAAEADHAHADHITLCPEKAREAGVVVETIQPQAFRQVIPTSGQVLAAQGDETVVVANVAGVVSFRRPVTEGMAVARGAALLDLSAEHLPQGDPVERARIAYETAKQEYERAARLVESQIVSQKAFNALKETYENARLAYEAIAKNRTRGGVSVTAPQGGYIKTCLVQEGDYVNVGQPLVSITQNRRLFLRADVSERHYPSLRRIHSAHFKTPYDNQVYALDELNGRLLSYGKASGTASFYVPVTFEFDNRGEVIPGSFVEVFLLGDEQPDALVLPVSALTEEQGLHFIYLQVGPDAYKKQEVTLGANNGSEVQILKGLHAGDQVVTRGAYQVKLASATNAIPAHSHEH</sequence>
<dbReference type="AlphaFoldDB" id="J9GT86"/>
<feature type="domain" description="Multidrug resistance protein MdtA-like C-terminal permuted SH3" evidence="3">
    <location>
        <begin position="332"/>
        <end position="391"/>
    </location>
</feature>
<dbReference type="SUPFAM" id="SSF111369">
    <property type="entry name" value="HlyD-like secretion proteins"/>
    <property type="match status" value="1"/>
</dbReference>
<dbReference type="Gene3D" id="2.40.50.100">
    <property type="match status" value="1"/>
</dbReference>
<dbReference type="GO" id="GO:0060003">
    <property type="term" value="P:copper ion export"/>
    <property type="evidence" value="ECO:0007669"/>
    <property type="project" value="TreeGrafter"/>
</dbReference>
<dbReference type="GO" id="GO:0016020">
    <property type="term" value="C:membrane"/>
    <property type="evidence" value="ECO:0007669"/>
    <property type="project" value="InterPro"/>
</dbReference>
<reference evidence="4" key="1">
    <citation type="journal article" date="2012" name="PLoS ONE">
        <title>Gene sets for utilization of primary and secondary nutrition supplies in the distal gut of endangered iberian lynx.</title>
        <authorList>
            <person name="Alcaide M."/>
            <person name="Messina E."/>
            <person name="Richter M."/>
            <person name="Bargiela R."/>
            <person name="Peplies J."/>
            <person name="Huws S.A."/>
            <person name="Newbold C.J."/>
            <person name="Golyshin P.N."/>
            <person name="Simon M.A."/>
            <person name="Lopez G."/>
            <person name="Yakimov M.M."/>
            <person name="Ferrer M."/>
        </authorList>
    </citation>
    <scope>NUCLEOTIDE SEQUENCE</scope>
</reference>
<dbReference type="Pfam" id="PF25967">
    <property type="entry name" value="RND-MFP_C"/>
    <property type="match status" value="1"/>
</dbReference>
<accession>J9GT86</accession>
<evidence type="ECO:0000256" key="1">
    <source>
        <dbReference type="ARBA" id="ARBA00022448"/>
    </source>
</evidence>
<dbReference type="PANTHER" id="PTHR30097:SF4">
    <property type="entry name" value="SLR6042 PROTEIN"/>
    <property type="match status" value="1"/>
</dbReference>
<organism evidence="4">
    <name type="scientific">gut metagenome</name>
    <dbReference type="NCBI Taxonomy" id="749906"/>
    <lineage>
        <taxon>unclassified sequences</taxon>
        <taxon>metagenomes</taxon>
        <taxon>organismal metagenomes</taxon>
    </lineage>
</organism>
<dbReference type="EMBL" id="AMCI01000001">
    <property type="protein sequence ID" value="EJX11264.1"/>
    <property type="molecule type" value="Genomic_DNA"/>
</dbReference>
<protein>
    <submittedName>
        <fullName evidence="4">Efflux transporter, RND family, MFP subunit</fullName>
    </submittedName>
</protein>
<feature type="region of interest" description="Disordered" evidence="2">
    <location>
        <begin position="22"/>
        <end position="67"/>
    </location>
</feature>
<dbReference type="Gene3D" id="1.10.287.470">
    <property type="entry name" value="Helix hairpin bin"/>
    <property type="match status" value="1"/>
</dbReference>
<evidence type="ECO:0000313" key="4">
    <source>
        <dbReference type="EMBL" id="EJX11264.1"/>
    </source>
</evidence>
<proteinExistence type="predicted"/>
<dbReference type="GO" id="GO:0030313">
    <property type="term" value="C:cell envelope"/>
    <property type="evidence" value="ECO:0007669"/>
    <property type="project" value="TreeGrafter"/>
</dbReference>
<evidence type="ECO:0000259" key="3">
    <source>
        <dbReference type="Pfam" id="PF25967"/>
    </source>
</evidence>
<name>J9GT86_9ZZZZ</name>
<dbReference type="Gene3D" id="2.40.30.170">
    <property type="match status" value="1"/>
</dbReference>
<dbReference type="Gene3D" id="2.40.420.20">
    <property type="match status" value="1"/>
</dbReference>
<dbReference type="InterPro" id="IPR051909">
    <property type="entry name" value="MFP_Cation_Efflux"/>
</dbReference>